<dbReference type="GeneID" id="20656530"/>
<protein>
    <recommendedName>
        <fullName evidence="5">RxLR effector protein</fullName>
    </recommendedName>
</protein>
<organism evidence="3 4">
    <name type="scientific">Phytophthora sojae (strain P6497)</name>
    <name type="common">Soybean stem and root rot agent</name>
    <name type="synonym">Phytophthora megasperma f. sp. glycines</name>
    <dbReference type="NCBI Taxonomy" id="1094619"/>
    <lineage>
        <taxon>Eukaryota</taxon>
        <taxon>Sar</taxon>
        <taxon>Stramenopiles</taxon>
        <taxon>Oomycota</taxon>
        <taxon>Peronosporomycetes</taxon>
        <taxon>Peronosporales</taxon>
        <taxon>Peronosporaceae</taxon>
        <taxon>Phytophthora</taxon>
    </lineage>
</organism>
<evidence type="ECO:0000313" key="4">
    <source>
        <dbReference type="Proteomes" id="UP000002640"/>
    </source>
</evidence>
<gene>
    <name evidence="3" type="ORF">PHYSODRAFT_490207</name>
</gene>
<dbReference type="EMBL" id="JH159153">
    <property type="protein sequence ID" value="EGZ20209.1"/>
    <property type="molecule type" value="Genomic_DNA"/>
</dbReference>
<sequence>MQRFHLILLLPFTFIATSCSIVAARDDRSNTLQTETRHLLTKEEPSVANGNGYKSSNSRYSAIEERGVLSSVVSKIKGVFGRNKIVDLGNKLDCVRKDSDGALALGNSRVMKKLTAAVENDPKFFSKLKNNPESVEKLVKNPELQRAAATMEKSNIKISKNDINQLRTIVAENPSKASMLDDGLLVLRVILKVAPLVLFTGIIFYLMGWGVYNGLKS</sequence>
<evidence type="ECO:0000313" key="3">
    <source>
        <dbReference type="EMBL" id="EGZ20209.1"/>
    </source>
</evidence>
<dbReference type="KEGG" id="psoj:PHYSODRAFT_490207"/>
<dbReference type="SMR" id="G4Z566"/>
<keyword evidence="1" id="KW-0472">Membrane</keyword>
<accession>G4Z566</accession>
<evidence type="ECO:0000256" key="2">
    <source>
        <dbReference type="SAM" id="SignalP"/>
    </source>
</evidence>
<feature type="transmembrane region" description="Helical" evidence="1">
    <location>
        <begin position="189"/>
        <end position="212"/>
    </location>
</feature>
<feature type="signal peptide" evidence="2">
    <location>
        <begin position="1"/>
        <end position="24"/>
    </location>
</feature>
<reference evidence="3 4" key="1">
    <citation type="journal article" date="2006" name="Science">
        <title>Phytophthora genome sequences uncover evolutionary origins and mechanisms of pathogenesis.</title>
        <authorList>
            <person name="Tyler B.M."/>
            <person name="Tripathy S."/>
            <person name="Zhang X."/>
            <person name="Dehal P."/>
            <person name="Jiang R.H."/>
            <person name="Aerts A."/>
            <person name="Arredondo F.D."/>
            <person name="Baxter L."/>
            <person name="Bensasson D."/>
            <person name="Beynon J.L."/>
            <person name="Chapman J."/>
            <person name="Damasceno C.M."/>
            <person name="Dorrance A.E."/>
            <person name="Dou D."/>
            <person name="Dickerman A.W."/>
            <person name="Dubchak I.L."/>
            <person name="Garbelotto M."/>
            <person name="Gijzen M."/>
            <person name="Gordon S.G."/>
            <person name="Govers F."/>
            <person name="Grunwald N.J."/>
            <person name="Huang W."/>
            <person name="Ivors K.L."/>
            <person name="Jones R.W."/>
            <person name="Kamoun S."/>
            <person name="Krampis K."/>
            <person name="Lamour K.H."/>
            <person name="Lee M.K."/>
            <person name="McDonald W.H."/>
            <person name="Medina M."/>
            <person name="Meijer H.J."/>
            <person name="Nordberg E.K."/>
            <person name="Maclean D.J."/>
            <person name="Ospina-Giraldo M.D."/>
            <person name="Morris P.F."/>
            <person name="Phuntumart V."/>
            <person name="Putnam N.H."/>
            <person name="Rash S."/>
            <person name="Rose J.K."/>
            <person name="Sakihama Y."/>
            <person name="Salamov A.A."/>
            <person name="Savidor A."/>
            <person name="Scheuring C.F."/>
            <person name="Smith B.M."/>
            <person name="Sobral B.W."/>
            <person name="Terry A."/>
            <person name="Torto-Alalibo T.A."/>
            <person name="Win J."/>
            <person name="Xu Z."/>
            <person name="Zhang H."/>
            <person name="Grigoriev I.V."/>
            <person name="Rokhsar D.S."/>
            <person name="Boore J.L."/>
        </authorList>
    </citation>
    <scope>NUCLEOTIDE SEQUENCE [LARGE SCALE GENOMIC DNA]</scope>
    <source>
        <strain evidence="3 4">P6497</strain>
    </source>
</reference>
<keyword evidence="1" id="KW-0812">Transmembrane</keyword>
<dbReference type="PROSITE" id="PS51257">
    <property type="entry name" value="PROKAR_LIPOPROTEIN"/>
    <property type="match status" value="1"/>
</dbReference>
<keyword evidence="2" id="KW-0732">Signal</keyword>
<dbReference type="Proteomes" id="UP000002640">
    <property type="component" value="Unassembled WGS sequence"/>
</dbReference>
<dbReference type="AlphaFoldDB" id="G4Z566"/>
<dbReference type="RefSeq" id="XP_009522926.1">
    <property type="nucleotide sequence ID" value="XM_009524631.1"/>
</dbReference>
<feature type="chain" id="PRO_5003472144" description="RxLR effector protein" evidence="2">
    <location>
        <begin position="25"/>
        <end position="217"/>
    </location>
</feature>
<evidence type="ECO:0000256" key="1">
    <source>
        <dbReference type="SAM" id="Phobius"/>
    </source>
</evidence>
<name>G4Z566_PHYSP</name>
<evidence type="ECO:0008006" key="5">
    <source>
        <dbReference type="Google" id="ProtNLM"/>
    </source>
</evidence>
<dbReference type="InParanoid" id="G4Z566"/>
<proteinExistence type="predicted"/>
<keyword evidence="1" id="KW-1133">Transmembrane helix</keyword>
<keyword evidence="4" id="KW-1185">Reference proteome</keyword>